<dbReference type="GO" id="GO:0006935">
    <property type="term" value="P:chemotaxis"/>
    <property type="evidence" value="ECO:0007669"/>
    <property type="project" value="InterPro"/>
</dbReference>
<dbReference type="PROSITE" id="PS50851">
    <property type="entry name" value="CHEW"/>
    <property type="match status" value="1"/>
</dbReference>
<dbReference type="Pfam" id="PF01584">
    <property type="entry name" value="CheW"/>
    <property type="match status" value="1"/>
</dbReference>
<dbReference type="InterPro" id="IPR002545">
    <property type="entry name" value="CheW-lke_dom"/>
</dbReference>
<feature type="domain" description="CheW-like" evidence="1">
    <location>
        <begin position="33"/>
        <end position="172"/>
    </location>
</feature>
<dbReference type="Gene3D" id="2.40.50.180">
    <property type="entry name" value="CheA-289, Domain 4"/>
    <property type="match status" value="1"/>
</dbReference>
<dbReference type="AlphaFoldDB" id="A0A090AE82"/>
<dbReference type="PANTHER" id="PTHR22617">
    <property type="entry name" value="CHEMOTAXIS SENSOR HISTIDINE KINASE-RELATED"/>
    <property type="match status" value="1"/>
</dbReference>
<dbReference type="EMBL" id="AP014633">
    <property type="protein sequence ID" value="BAP56283.1"/>
    <property type="molecule type" value="Genomic_DNA"/>
</dbReference>
<evidence type="ECO:0000259" key="1">
    <source>
        <dbReference type="PROSITE" id="PS50851"/>
    </source>
</evidence>
<name>A0A090AE82_9GAMM</name>
<dbReference type="InterPro" id="IPR039315">
    <property type="entry name" value="CheW"/>
</dbReference>
<evidence type="ECO:0000313" key="2">
    <source>
        <dbReference type="EMBL" id="BAP56283.1"/>
    </source>
</evidence>
<dbReference type="HOGENOM" id="CLU_115355_0_0_6"/>
<evidence type="ECO:0000313" key="3">
    <source>
        <dbReference type="Proteomes" id="UP000031623"/>
    </source>
</evidence>
<dbReference type="GO" id="GO:0005829">
    <property type="term" value="C:cytosol"/>
    <property type="evidence" value="ECO:0007669"/>
    <property type="project" value="TreeGrafter"/>
</dbReference>
<accession>A0A090AE82</accession>
<dbReference type="PANTHER" id="PTHR22617:SF43">
    <property type="entry name" value="PROTEIN PILI"/>
    <property type="match status" value="1"/>
</dbReference>
<dbReference type="Proteomes" id="UP000031623">
    <property type="component" value="Chromosome"/>
</dbReference>
<dbReference type="InterPro" id="IPR036061">
    <property type="entry name" value="CheW-like_dom_sf"/>
</dbReference>
<dbReference type="OrthoDB" id="5570983at2"/>
<proteinExistence type="predicted"/>
<organism evidence="2 3">
    <name type="scientific">Thioploca ingrica</name>
    <dbReference type="NCBI Taxonomy" id="40754"/>
    <lineage>
        <taxon>Bacteria</taxon>
        <taxon>Pseudomonadati</taxon>
        <taxon>Pseudomonadota</taxon>
        <taxon>Gammaproteobacteria</taxon>
        <taxon>Thiotrichales</taxon>
        <taxon>Thiotrichaceae</taxon>
        <taxon>Thioploca</taxon>
    </lineage>
</organism>
<dbReference type="KEGG" id="tig:THII_1986"/>
<dbReference type="SUPFAM" id="SSF50341">
    <property type="entry name" value="CheW-like"/>
    <property type="match status" value="1"/>
</dbReference>
<keyword evidence="3" id="KW-1185">Reference proteome</keyword>
<reference evidence="2 3" key="1">
    <citation type="journal article" date="2014" name="ISME J.">
        <title>Ecophysiology of Thioploca ingrica as revealed by the complete genome sequence supplemented with proteomic evidence.</title>
        <authorList>
            <person name="Kojima H."/>
            <person name="Ogura Y."/>
            <person name="Yamamoto N."/>
            <person name="Togashi T."/>
            <person name="Mori H."/>
            <person name="Watanabe T."/>
            <person name="Nemoto F."/>
            <person name="Kurokawa K."/>
            <person name="Hayashi T."/>
            <person name="Fukui M."/>
        </authorList>
    </citation>
    <scope>NUCLEOTIDE SEQUENCE [LARGE SCALE GENOMIC DNA]</scope>
</reference>
<protein>
    <submittedName>
        <fullName evidence="2">Chemotaxis signal transduction protein</fullName>
    </submittedName>
</protein>
<dbReference type="GO" id="GO:0007165">
    <property type="term" value="P:signal transduction"/>
    <property type="evidence" value="ECO:0007669"/>
    <property type="project" value="InterPro"/>
</dbReference>
<sequence>MKTPWLIPSEALNRPLNRQTDDLILVSEEMTETIRRLGFHIGNIGLLIAQHATSELTEMKQVCAIPFTAPWLLGLINLRGNLVPVFDLNMLMQLPRRTEQKQMLLILGQGELAGAIVIEDLPIHLTFTTADKLETLPPLPTVLKSFATNGYEKKGEIWFNFDHLGFFESLATKIAV</sequence>
<dbReference type="STRING" id="40754.THII_1986"/>
<gene>
    <name evidence="2" type="ORF">THII_1986</name>
</gene>